<keyword evidence="2" id="KW-1185">Reference proteome</keyword>
<dbReference type="Proteomes" id="UP000002668">
    <property type="component" value="Genome"/>
</dbReference>
<evidence type="ECO:0000313" key="1">
    <source>
        <dbReference type="EMBL" id="CBX94324.1"/>
    </source>
</evidence>
<dbReference type="VEuPathDB" id="FungiDB:LEMA_P123030.1"/>
<proteinExistence type="predicted"/>
<gene>
    <name evidence="1" type="ORF">LEMA_P123030.1</name>
</gene>
<name>E4ZSE4_LEPMJ</name>
<organism evidence="2">
    <name type="scientific">Leptosphaeria maculans (strain JN3 / isolate v23.1.3 / race Av1-4-5-6-7-8)</name>
    <name type="common">Blackleg fungus</name>
    <name type="synonym">Phoma lingam</name>
    <dbReference type="NCBI Taxonomy" id="985895"/>
    <lineage>
        <taxon>Eukaryota</taxon>
        <taxon>Fungi</taxon>
        <taxon>Dikarya</taxon>
        <taxon>Ascomycota</taxon>
        <taxon>Pezizomycotina</taxon>
        <taxon>Dothideomycetes</taxon>
        <taxon>Pleosporomycetidae</taxon>
        <taxon>Pleosporales</taxon>
        <taxon>Pleosporineae</taxon>
        <taxon>Leptosphaeriaceae</taxon>
        <taxon>Plenodomus</taxon>
        <taxon>Plenodomus lingam/Leptosphaeria maculans species complex</taxon>
    </lineage>
</organism>
<dbReference type="InParanoid" id="E4ZSE4"/>
<dbReference type="EMBL" id="FP929121">
    <property type="protein sequence ID" value="CBX94324.1"/>
    <property type="molecule type" value="Genomic_DNA"/>
</dbReference>
<reference evidence="2" key="1">
    <citation type="journal article" date="2011" name="Nat. Commun.">
        <title>Effector diversification within compartments of the Leptosphaeria maculans genome affected by Repeat-Induced Point mutations.</title>
        <authorList>
            <person name="Rouxel T."/>
            <person name="Grandaubert J."/>
            <person name="Hane J.K."/>
            <person name="Hoede C."/>
            <person name="van de Wouw A.P."/>
            <person name="Couloux A."/>
            <person name="Dominguez V."/>
            <person name="Anthouard V."/>
            <person name="Bally P."/>
            <person name="Bourras S."/>
            <person name="Cozijnsen A.J."/>
            <person name="Ciuffetti L.M."/>
            <person name="Degrave A."/>
            <person name="Dilmaghani A."/>
            <person name="Duret L."/>
            <person name="Fudal I."/>
            <person name="Goodwin S.B."/>
            <person name="Gout L."/>
            <person name="Glaser N."/>
            <person name="Linglin J."/>
            <person name="Kema G.H.J."/>
            <person name="Lapalu N."/>
            <person name="Lawrence C.B."/>
            <person name="May K."/>
            <person name="Meyer M."/>
            <person name="Ollivier B."/>
            <person name="Poulain J."/>
            <person name="Schoch C.L."/>
            <person name="Simon A."/>
            <person name="Spatafora J.W."/>
            <person name="Stachowiak A."/>
            <person name="Turgeon B.G."/>
            <person name="Tyler B.M."/>
            <person name="Vincent D."/>
            <person name="Weissenbach J."/>
            <person name="Amselem J."/>
            <person name="Quesneville H."/>
            <person name="Oliver R.P."/>
            <person name="Wincker P."/>
            <person name="Balesdent M.-H."/>
            <person name="Howlett B.J."/>
        </authorList>
    </citation>
    <scope>NUCLEOTIDE SEQUENCE [LARGE SCALE GENOMIC DNA]</scope>
    <source>
        <strain evidence="2">JN3 / isolate v23.1.3 / race Av1-4-5-6-7-8</strain>
    </source>
</reference>
<accession>E4ZSE4</accession>
<protein>
    <submittedName>
        <fullName evidence="1">Predicted protein</fullName>
    </submittedName>
</protein>
<dbReference type="AlphaFoldDB" id="E4ZSE4"/>
<evidence type="ECO:0000313" key="2">
    <source>
        <dbReference type="Proteomes" id="UP000002668"/>
    </source>
</evidence>
<dbReference type="HOGENOM" id="CLU_2158887_0_0_1"/>
<sequence>MAIVVVIYWASLSCIHIPHPVIFLCTFPSILEDLQVFYYAECEIGSMQGLTSVAVRAIYSSYHYVHSSWLLGMESLLQLASRQSREEYIVERQRRCAFLGSDYVAVRYVRH</sequence>